<dbReference type="CDD" id="cd14788">
    <property type="entry name" value="GumN"/>
    <property type="match status" value="1"/>
</dbReference>
<dbReference type="RefSeq" id="WP_189485403.1">
    <property type="nucleotide sequence ID" value="NZ_BMZB01000001.1"/>
</dbReference>
<protein>
    <recommendedName>
        <fullName evidence="4">TraB family protein</fullName>
    </recommendedName>
</protein>
<sequence>MTPYSGHGFGDYIVAMTKALLIAAALMTLPLTAPAQETVSAPEFAQDGAEWITEVTVTANLPGPAMWRVKKDDSEVYILGAMPVMVKRIPWDDARIRRVLKQSNVLLTAPEAEVGLIGLTKLQMNKRLPMGKKLDEVLPADVSKRFYALADAHGLDRDKYKKASPLWAAAALRADIYEKAQIATLDPEKTLKRFAKEDQLKTRPTGSYSAAKIISRVGQFSTAQEMSCVRATLDEIEFSTKNARAATEAWGRGDLKTVQRLSPDSALLACLEGAPSTSAMLGRTIDQTVGSINKALETPGKSVIVLPLSALLSQGGALQKLKAQGLEITEPAL</sequence>
<gene>
    <name evidence="2" type="ORF">GCM10011273_11130</name>
</gene>
<dbReference type="Pfam" id="PF01963">
    <property type="entry name" value="TraB_PrgY_gumN"/>
    <property type="match status" value="1"/>
</dbReference>
<evidence type="ECO:0000256" key="1">
    <source>
        <dbReference type="SAM" id="SignalP"/>
    </source>
</evidence>
<proteinExistence type="predicted"/>
<accession>A0A918UQI2</accession>
<dbReference type="InterPro" id="IPR002816">
    <property type="entry name" value="TraB/PrgY/GumN_fam"/>
</dbReference>
<organism evidence="2 3">
    <name type="scientific">Asticcacaulis endophyticus</name>
    <dbReference type="NCBI Taxonomy" id="1395890"/>
    <lineage>
        <taxon>Bacteria</taxon>
        <taxon>Pseudomonadati</taxon>
        <taxon>Pseudomonadota</taxon>
        <taxon>Alphaproteobacteria</taxon>
        <taxon>Caulobacterales</taxon>
        <taxon>Caulobacteraceae</taxon>
        <taxon>Asticcacaulis</taxon>
    </lineage>
</organism>
<keyword evidence="1" id="KW-0732">Signal</keyword>
<feature type="signal peptide" evidence="1">
    <location>
        <begin position="1"/>
        <end position="35"/>
    </location>
</feature>
<dbReference type="Proteomes" id="UP000662572">
    <property type="component" value="Unassembled WGS sequence"/>
</dbReference>
<evidence type="ECO:0000313" key="3">
    <source>
        <dbReference type="Proteomes" id="UP000662572"/>
    </source>
</evidence>
<name>A0A918UQI2_9CAUL</name>
<evidence type="ECO:0000313" key="2">
    <source>
        <dbReference type="EMBL" id="GGZ27267.1"/>
    </source>
</evidence>
<dbReference type="AlphaFoldDB" id="A0A918UQI2"/>
<evidence type="ECO:0008006" key="4">
    <source>
        <dbReference type="Google" id="ProtNLM"/>
    </source>
</evidence>
<feature type="chain" id="PRO_5037540503" description="TraB family protein" evidence="1">
    <location>
        <begin position="36"/>
        <end position="333"/>
    </location>
</feature>
<reference evidence="2" key="1">
    <citation type="journal article" date="2014" name="Int. J. Syst. Evol. Microbiol.">
        <title>Complete genome sequence of Corynebacterium casei LMG S-19264T (=DSM 44701T), isolated from a smear-ripened cheese.</title>
        <authorList>
            <consortium name="US DOE Joint Genome Institute (JGI-PGF)"/>
            <person name="Walter F."/>
            <person name="Albersmeier A."/>
            <person name="Kalinowski J."/>
            <person name="Ruckert C."/>
        </authorList>
    </citation>
    <scope>NUCLEOTIDE SEQUENCE</scope>
    <source>
        <strain evidence="2">KCTC 32296</strain>
    </source>
</reference>
<comment type="caution">
    <text evidence="2">The sequence shown here is derived from an EMBL/GenBank/DDBJ whole genome shotgun (WGS) entry which is preliminary data.</text>
</comment>
<dbReference type="EMBL" id="BMZB01000001">
    <property type="protein sequence ID" value="GGZ27267.1"/>
    <property type="molecule type" value="Genomic_DNA"/>
</dbReference>
<reference evidence="2" key="2">
    <citation type="submission" date="2020-09" db="EMBL/GenBank/DDBJ databases">
        <authorList>
            <person name="Sun Q."/>
            <person name="Kim S."/>
        </authorList>
    </citation>
    <scope>NUCLEOTIDE SEQUENCE</scope>
    <source>
        <strain evidence="2">KCTC 32296</strain>
    </source>
</reference>
<keyword evidence="3" id="KW-1185">Reference proteome</keyword>